<evidence type="ECO:0008006" key="4">
    <source>
        <dbReference type="Google" id="ProtNLM"/>
    </source>
</evidence>
<dbReference type="Proteomes" id="UP000011205">
    <property type="component" value="Unassembled WGS sequence"/>
</dbReference>
<reference evidence="2 3" key="1">
    <citation type="journal article" date="2013" name="Genome Announc.">
        <title>Draft Genome Sequence of Streptomyces viridochromogenes Strain Tu57, Producer of Avilamycin.</title>
        <authorList>
            <person name="Gruning B.A."/>
            <person name="Erxleben A."/>
            <person name="Hahnlein A."/>
            <person name="Gunther S."/>
        </authorList>
    </citation>
    <scope>NUCLEOTIDE SEQUENCE [LARGE SCALE GENOMIC DNA]</scope>
    <source>
        <strain evidence="2 3">Tue57</strain>
    </source>
</reference>
<comment type="caution">
    <text evidence="2">The sequence shown here is derived from an EMBL/GenBank/DDBJ whole genome shotgun (WGS) entry which is preliminary data.</text>
</comment>
<evidence type="ECO:0000313" key="3">
    <source>
        <dbReference type="Proteomes" id="UP000011205"/>
    </source>
</evidence>
<dbReference type="RefSeq" id="WP_003998697.1">
    <property type="nucleotide sequence ID" value="NZ_AMLP01000106.1"/>
</dbReference>
<gene>
    <name evidence="2" type="ORF">STVIR_3359</name>
</gene>
<evidence type="ECO:0000256" key="1">
    <source>
        <dbReference type="SAM" id="SignalP"/>
    </source>
</evidence>
<organism evidence="2 3">
    <name type="scientific">Streptomyces viridochromogenes Tue57</name>
    <dbReference type="NCBI Taxonomy" id="1160705"/>
    <lineage>
        <taxon>Bacteria</taxon>
        <taxon>Bacillati</taxon>
        <taxon>Actinomycetota</taxon>
        <taxon>Actinomycetes</taxon>
        <taxon>Kitasatosporales</taxon>
        <taxon>Streptomycetaceae</taxon>
        <taxon>Streptomyces</taxon>
    </lineage>
</organism>
<dbReference type="PATRIC" id="fig|1160705.3.peg.3330"/>
<feature type="chain" id="PRO_5003995579" description="Secreted protein" evidence="1">
    <location>
        <begin position="32"/>
        <end position="114"/>
    </location>
</feature>
<accession>L8PK03</accession>
<keyword evidence="1" id="KW-0732">Signal</keyword>
<protein>
    <recommendedName>
        <fullName evidence="4">Secreted protein</fullName>
    </recommendedName>
</protein>
<feature type="signal peptide" evidence="1">
    <location>
        <begin position="1"/>
        <end position="31"/>
    </location>
</feature>
<dbReference type="EMBL" id="AMLP01000106">
    <property type="protein sequence ID" value="ELS55682.1"/>
    <property type="molecule type" value="Genomic_DNA"/>
</dbReference>
<sequence>MRNMTKIKAAAVTTAAVAGLAVATAPAQAHASFVDVSRGSCKYYGYSDHGYAKTEKTAGGCSGHAWLRVRINGVIGSWQHDAEREWIYAPSGMSIQVSDHKSCADCSYKNIWHI</sequence>
<evidence type="ECO:0000313" key="2">
    <source>
        <dbReference type="EMBL" id="ELS55682.1"/>
    </source>
</evidence>
<proteinExistence type="predicted"/>
<dbReference type="AlphaFoldDB" id="L8PK03"/>
<name>L8PK03_STRVR</name>